<dbReference type="PANTHER" id="PTHR10584:SF166">
    <property type="entry name" value="RIBOKINASE"/>
    <property type="match status" value="1"/>
</dbReference>
<keyword evidence="4 10" id="KW-0418">Kinase</keyword>
<dbReference type="Gene3D" id="3.40.1190.20">
    <property type="match status" value="1"/>
</dbReference>
<dbReference type="AlphaFoldDB" id="A0A316A5J0"/>
<reference evidence="11" key="1">
    <citation type="submission" date="2017-07" db="EMBL/GenBank/DDBJ databases">
        <authorList>
            <person name="Varghese N."/>
            <person name="Submissions S."/>
        </authorList>
    </citation>
    <scope>NUCLEOTIDE SEQUENCE [LARGE SCALE GENOMIC DNA]</scope>
    <source>
        <strain evidence="11">NLAE-zl-C134</strain>
    </source>
</reference>
<dbReference type="InterPro" id="IPR011877">
    <property type="entry name" value="Ribokinase"/>
</dbReference>
<evidence type="ECO:0000313" key="10">
    <source>
        <dbReference type="EMBL" id="SUQ12342.1"/>
    </source>
</evidence>
<dbReference type="PRINTS" id="PR00990">
    <property type="entry name" value="RIBOKINASE"/>
</dbReference>
<dbReference type="Pfam" id="PF00294">
    <property type="entry name" value="PfkB"/>
    <property type="match status" value="1"/>
</dbReference>
<accession>A0A316A5J0</accession>
<keyword evidence="3" id="KW-0547">Nucleotide-binding</keyword>
<dbReference type="InterPro" id="IPR011611">
    <property type="entry name" value="PfkB_dom"/>
</dbReference>
<name>A0A316A5J0_9FIRM</name>
<evidence type="ECO:0000256" key="6">
    <source>
        <dbReference type="ARBA" id="ARBA00022842"/>
    </source>
</evidence>
<proteinExistence type="predicted"/>
<dbReference type="GO" id="GO:0006014">
    <property type="term" value="P:D-ribose metabolic process"/>
    <property type="evidence" value="ECO:0007669"/>
    <property type="project" value="InterPro"/>
</dbReference>
<keyword evidence="1" id="KW-0808">Transferase</keyword>
<sequence length="290" mass="31639">MKILNFGSLNLDYVYAVKEIVKPGETIDSFDLQCYPGGKGLNQSLAIRRAGHEIFHAGMIGVDGESLRELLVADGVDCTYLKVVAKRTGNAIIQVDESGQNCIILYGGANRMNDPSFSEAILKNFGEGDILLLQNEINGIDLLIEKAYQKKMYIVLNPSPINDELLKCDFSKVSLFIMNEHEGAMITGVSDESDILRVMRQKYQHAEVVLTLGEKGSIYQYQEMVLKQPAIPAAVKDTTAAGDTFTGYYLALKADGKTIEDCLEQASKAAALAVGKKGAAGSIPYQDELK</sequence>
<keyword evidence="2" id="KW-0479">Metal-binding</keyword>
<dbReference type="GO" id="GO:0005524">
    <property type="term" value="F:ATP binding"/>
    <property type="evidence" value="ECO:0007669"/>
    <property type="project" value="UniProtKB-KW"/>
</dbReference>
<evidence type="ECO:0000256" key="2">
    <source>
        <dbReference type="ARBA" id="ARBA00022723"/>
    </source>
</evidence>
<evidence type="ECO:0000313" key="11">
    <source>
        <dbReference type="Proteomes" id="UP000254051"/>
    </source>
</evidence>
<dbReference type="Proteomes" id="UP000254051">
    <property type="component" value="Unassembled WGS sequence"/>
</dbReference>
<dbReference type="InterPro" id="IPR029056">
    <property type="entry name" value="Ribokinase-like"/>
</dbReference>
<keyword evidence="11" id="KW-1185">Reference proteome</keyword>
<dbReference type="SUPFAM" id="SSF53613">
    <property type="entry name" value="Ribokinase-like"/>
    <property type="match status" value="1"/>
</dbReference>
<evidence type="ECO:0000256" key="5">
    <source>
        <dbReference type="ARBA" id="ARBA00022840"/>
    </source>
</evidence>
<dbReference type="RefSeq" id="WP_109708368.1">
    <property type="nucleotide sequence ID" value="NZ_QGDS01000001.1"/>
</dbReference>
<dbReference type="PANTHER" id="PTHR10584">
    <property type="entry name" value="SUGAR KINASE"/>
    <property type="match status" value="1"/>
</dbReference>
<keyword evidence="6" id="KW-0460">Magnesium</keyword>
<keyword evidence="8" id="KW-0119">Carbohydrate metabolism</keyword>
<dbReference type="GO" id="GO:0004747">
    <property type="term" value="F:ribokinase activity"/>
    <property type="evidence" value="ECO:0007669"/>
    <property type="project" value="InterPro"/>
</dbReference>
<dbReference type="InterPro" id="IPR002139">
    <property type="entry name" value="Ribo/fructo_kinase"/>
</dbReference>
<dbReference type="GO" id="GO:0046872">
    <property type="term" value="F:metal ion binding"/>
    <property type="evidence" value="ECO:0007669"/>
    <property type="project" value="UniProtKB-KW"/>
</dbReference>
<evidence type="ECO:0000256" key="7">
    <source>
        <dbReference type="ARBA" id="ARBA00022958"/>
    </source>
</evidence>
<organism evidence="10 11">
    <name type="scientific">Faecalicatena contorta</name>
    <dbReference type="NCBI Taxonomy" id="39482"/>
    <lineage>
        <taxon>Bacteria</taxon>
        <taxon>Bacillati</taxon>
        <taxon>Bacillota</taxon>
        <taxon>Clostridia</taxon>
        <taxon>Lachnospirales</taxon>
        <taxon>Lachnospiraceae</taxon>
        <taxon>Faecalicatena</taxon>
    </lineage>
</organism>
<dbReference type="EMBL" id="UHJJ01000001">
    <property type="protein sequence ID" value="SUQ12342.1"/>
    <property type="molecule type" value="Genomic_DNA"/>
</dbReference>
<evidence type="ECO:0000256" key="1">
    <source>
        <dbReference type="ARBA" id="ARBA00022679"/>
    </source>
</evidence>
<evidence type="ECO:0000256" key="4">
    <source>
        <dbReference type="ARBA" id="ARBA00022777"/>
    </source>
</evidence>
<evidence type="ECO:0000256" key="3">
    <source>
        <dbReference type="ARBA" id="ARBA00022741"/>
    </source>
</evidence>
<protein>
    <submittedName>
        <fullName evidence="10">Ribokinase</fullName>
    </submittedName>
</protein>
<keyword evidence="7" id="KW-0630">Potassium</keyword>
<evidence type="ECO:0000256" key="8">
    <source>
        <dbReference type="ARBA" id="ARBA00023277"/>
    </source>
</evidence>
<feature type="domain" description="Carbohydrate kinase PfkB" evidence="9">
    <location>
        <begin position="3"/>
        <end position="284"/>
    </location>
</feature>
<evidence type="ECO:0000259" key="9">
    <source>
        <dbReference type="Pfam" id="PF00294"/>
    </source>
</evidence>
<dbReference type="CDD" id="cd01174">
    <property type="entry name" value="ribokinase"/>
    <property type="match status" value="1"/>
</dbReference>
<gene>
    <name evidence="10" type="ORF">SAMN05216529_101233</name>
</gene>
<keyword evidence="5" id="KW-0067">ATP-binding</keyword>
<dbReference type="OrthoDB" id="9801219at2"/>